<keyword evidence="2" id="KW-0479">Metal-binding</keyword>
<name>A0A3M2JR34_9CELL</name>
<keyword evidence="4" id="KW-0862">Zinc</keyword>
<keyword evidence="8" id="KW-1185">Reference proteome</keyword>
<dbReference type="InterPro" id="IPR028090">
    <property type="entry name" value="JAB_dom_prok"/>
</dbReference>
<dbReference type="GO" id="GO:0006508">
    <property type="term" value="P:proteolysis"/>
    <property type="evidence" value="ECO:0007669"/>
    <property type="project" value="UniProtKB-KW"/>
</dbReference>
<dbReference type="EMBL" id="RFFI01000002">
    <property type="protein sequence ID" value="RMI14310.1"/>
    <property type="molecule type" value="Genomic_DNA"/>
</dbReference>
<comment type="caution">
    <text evidence="7">The sequence shown here is derived from an EMBL/GenBank/DDBJ whole genome shotgun (WGS) entry which is preliminary data.</text>
</comment>
<organism evidence="7 8">
    <name type="scientific">Cellulomonas triticagri</name>
    <dbReference type="NCBI Taxonomy" id="2483352"/>
    <lineage>
        <taxon>Bacteria</taxon>
        <taxon>Bacillati</taxon>
        <taxon>Actinomycetota</taxon>
        <taxon>Actinomycetes</taxon>
        <taxon>Micrococcales</taxon>
        <taxon>Cellulomonadaceae</taxon>
        <taxon>Cellulomonas</taxon>
    </lineage>
</organism>
<feature type="domain" description="JAB" evidence="6">
    <location>
        <begin position="10"/>
        <end position="125"/>
    </location>
</feature>
<dbReference type="Proteomes" id="UP000269289">
    <property type="component" value="Unassembled WGS sequence"/>
</dbReference>
<dbReference type="Gene3D" id="3.40.140.10">
    <property type="entry name" value="Cytidine Deaminase, domain 2"/>
    <property type="match status" value="1"/>
</dbReference>
<evidence type="ECO:0000256" key="3">
    <source>
        <dbReference type="ARBA" id="ARBA00022801"/>
    </source>
</evidence>
<dbReference type="GO" id="GO:0008237">
    <property type="term" value="F:metallopeptidase activity"/>
    <property type="evidence" value="ECO:0007669"/>
    <property type="project" value="UniProtKB-KW"/>
</dbReference>
<keyword evidence="3" id="KW-0378">Hydrolase</keyword>
<proteinExistence type="predicted"/>
<evidence type="ECO:0000313" key="7">
    <source>
        <dbReference type="EMBL" id="RMI14310.1"/>
    </source>
</evidence>
<protein>
    <recommendedName>
        <fullName evidence="6">JAB domain-containing protein</fullName>
    </recommendedName>
</protein>
<evidence type="ECO:0000256" key="5">
    <source>
        <dbReference type="ARBA" id="ARBA00023049"/>
    </source>
</evidence>
<evidence type="ECO:0000259" key="6">
    <source>
        <dbReference type="Pfam" id="PF14464"/>
    </source>
</evidence>
<dbReference type="AlphaFoldDB" id="A0A3M2JR34"/>
<dbReference type="SUPFAM" id="SSF102712">
    <property type="entry name" value="JAB1/MPN domain"/>
    <property type="match status" value="1"/>
</dbReference>
<evidence type="ECO:0000256" key="2">
    <source>
        <dbReference type="ARBA" id="ARBA00022723"/>
    </source>
</evidence>
<keyword evidence="5" id="KW-0482">Metalloprotease</keyword>
<sequence length="186" mass="19681">MNGPSIVIAAEALAAMHRAGEAALPRETGGILAGFRSGETIVVTRALLVADPASTHVTYELDQARAKAALDGLRADAPPVVGFVGDWHTHPRDAPPSMLDLDSLTRSAGDTTDHVALLVLPYTGARPGPTYARFAAVVVSRPGRARSRRRVRIHDVGLLLTDIEAGALELEAQDTSERAAARLERP</sequence>
<dbReference type="GO" id="GO:0046872">
    <property type="term" value="F:metal ion binding"/>
    <property type="evidence" value="ECO:0007669"/>
    <property type="project" value="UniProtKB-KW"/>
</dbReference>
<keyword evidence="1" id="KW-0645">Protease</keyword>
<gene>
    <name evidence="7" type="ORF">EBM89_00675</name>
</gene>
<dbReference type="Pfam" id="PF14464">
    <property type="entry name" value="Prok-JAB"/>
    <property type="match status" value="1"/>
</dbReference>
<evidence type="ECO:0000256" key="1">
    <source>
        <dbReference type="ARBA" id="ARBA00022670"/>
    </source>
</evidence>
<accession>A0A3M2JR34</accession>
<evidence type="ECO:0000313" key="8">
    <source>
        <dbReference type="Proteomes" id="UP000269289"/>
    </source>
</evidence>
<reference evidence="7 8" key="1">
    <citation type="submission" date="2018-10" db="EMBL/GenBank/DDBJ databases">
        <title>Isolation, diversity and antifungal activity of actinobacteria from wheat.</title>
        <authorList>
            <person name="Han C."/>
        </authorList>
    </citation>
    <scope>NUCLEOTIDE SEQUENCE [LARGE SCALE GENOMIC DNA]</scope>
    <source>
        <strain evidence="7 8">NEAU-YY56</strain>
    </source>
</reference>
<evidence type="ECO:0000256" key="4">
    <source>
        <dbReference type="ARBA" id="ARBA00022833"/>
    </source>
</evidence>